<evidence type="ECO:0000313" key="3">
    <source>
        <dbReference type="Proteomes" id="UP000824890"/>
    </source>
</evidence>
<organism evidence="2 3">
    <name type="scientific">Brassica napus</name>
    <name type="common">Rape</name>
    <dbReference type="NCBI Taxonomy" id="3708"/>
    <lineage>
        <taxon>Eukaryota</taxon>
        <taxon>Viridiplantae</taxon>
        <taxon>Streptophyta</taxon>
        <taxon>Embryophyta</taxon>
        <taxon>Tracheophyta</taxon>
        <taxon>Spermatophyta</taxon>
        <taxon>Magnoliopsida</taxon>
        <taxon>eudicotyledons</taxon>
        <taxon>Gunneridae</taxon>
        <taxon>Pentapetalae</taxon>
        <taxon>rosids</taxon>
        <taxon>malvids</taxon>
        <taxon>Brassicales</taxon>
        <taxon>Brassicaceae</taxon>
        <taxon>Brassiceae</taxon>
        <taxon>Brassica</taxon>
    </lineage>
</organism>
<gene>
    <name evidence="2" type="ORF">HID58_020907</name>
</gene>
<dbReference type="Proteomes" id="UP000824890">
    <property type="component" value="Unassembled WGS sequence"/>
</dbReference>
<dbReference type="EMBL" id="JAGKQM010000006">
    <property type="protein sequence ID" value="KAH0920889.1"/>
    <property type="molecule type" value="Genomic_DNA"/>
</dbReference>
<evidence type="ECO:0000256" key="1">
    <source>
        <dbReference type="SAM" id="MobiDB-lite"/>
    </source>
</evidence>
<reference evidence="2 3" key="1">
    <citation type="submission" date="2021-05" db="EMBL/GenBank/DDBJ databases">
        <title>Genome Assembly of Synthetic Allotetraploid Brassica napus Reveals Homoeologous Exchanges between Subgenomes.</title>
        <authorList>
            <person name="Davis J.T."/>
        </authorList>
    </citation>
    <scope>NUCLEOTIDE SEQUENCE [LARGE SCALE GENOMIC DNA]</scope>
    <source>
        <strain evidence="3">cv. Da-Ae</strain>
        <tissue evidence="2">Seedling</tissue>
    </source>
</reference>
<name>A0ABQ8CUY9_BRANA</name>
<keyword evidence="3" id="KW-1185">Reference proteome</keyword>
<accession>A0ABQ8CUY9</accession>
<feature type="region of interest" description="Disordered" evidence="1">
    <location>
        <begin position="86"/>
        <end position="113"/>
    </location>
</feature>
<sequence>MTHHYSRSKKGKWKDESLPLRKSLVKIRKSNIADLIERDMFTLIARKHCLFCKSLAHEDGDCQLRSSRQHQEERRHLGISQRNTLMKIEEDKRRKDDRKHVRIQQSSHKDGAR</sequence>
<proteinExistence type="predicted"/>
<evidence type="ECO:0000313" key="2">
    <source>
        <dbReference type="EMBL" id="KAH0920889.1"/>
    </source>
</evidence>
<protein>
    <submittedName>
        <fullName evidence="2">Uncharacterized protein</fullName>
    </submittedName>
</protein>
<comment type="caution">
    <text evidence="2">The sequence shown here is derived from an EMBL/GenBank/DDBJ whole genome shotgun (WGS) entry which is preliminary data.</text>
</comment>